<proteinExistence type="predicted"/>
<protein>
    <submittedName>
        <fullName evidence="1">Transcription factor-like protein</fullName>
    </submittedName>
</protein>
<comment type="caution">
    <text evidence="1">The sequence shown here is derived from an EMBL/GenBank/DDBJ whole genome shotgun (WGS) entry which is preliminary data.</text>
</comment>
<dbReference type="Proteomes" id="UP001164539">
    <property type="component" value="Chromosome 2"/>
</dbReference>
<reference evidence="1 2" key="1">
    <citation type="journal article" date="2023" name="Science">
        <title>Complex scaffold remodeling in plant triterpene biosynthesis.</title>
        <authorList>
            <person name="De La Pena R."/>
            <person name="Hodgson H."/>
            <person name="Liu J.C."/>
            <person name="Stephenson M.J."/>
            <person name="Martin A.C."/>
            <person name="Owen C."/>
            <person name="Harkess A."/>
            <person name="Leebens-Mack J."/>
            <person name="Jimenez L.E."/>
            <person name="Osbourn A."/>
            <person name="Sattely E.S."/>
        </authorList>
    </citation>
    <scope>NUCLEOTIDE SEQUENCE [LARGE SCALE GENOMIC DNA]</scope>
    <source>
        <strain evidence="2">cv. JPN11</strain>
        <tissue evidence="1">Leaf</tissue>
    </source>
</reference>
<sequence length="189" mass="20724">MDSERDLTDSSSPKKAKKPKPNSPSTASGSNTSSKAQKDRHSKVEGRDRRIRLPPMCAARVFQLTRELGFKTDGETIAWLLQQAEPAIIAATGTGSSLEAYDNHLPDPTPDDAAAGDLVPLVPSPSLLLDYTRPLNYCEAKLLSPSEDVFQDSDFDLIANFDMAFAVNEPAMFQPELPNEENNDEDQED</sequence>
<accession>A0ACC1YPW4</accession>
<gene>
    <name evidence="1" type="ORF">OWV82_003989</name>
</gene>
<organism evidence="1 2">
    <name type="scientific">Melia azedarach</name>
    <name type="common">Chinaberry tree</name>
    <dbReference type="NCBI Taxonomy" id="155640"/>
    <lineage>
        <taxon>Eukaryota</taxon>
        <taxon>Viridiplantae</taxon>
        <taxon>Streptophyta</taxon>
        <taxon>Embryophyta</taxon>
        <taxon>Tracheophyta</taxon>
        <taxon>Spermatophyta</taxon>
        <taxon>Magnoliopsida</taxon>
        <taxon>eudicotyledons</taxon>
        <taxon>Gunneridae</taxon>
        <taxon>Pentapetalae</taxon>
        <taxon>rosids</taxon>
        <taxon>malvids</taxon>
        <taxon>Sapindales</taxon>
        <taxon>Meliaceae</taxon>
        <taxon>Melia</taxon>
    </lineage>
</organism>
<evidence type="ECO:0000313" key="2">
    <source>
        <dbReference type="Proteomes" id="UP001164539"/>
    </source>
</evidence>
<dbReference type="EMBL" id="CM051395">
    <property type="protein sequence ID" value="KAJ4725069.1"/>
    <property type="molecule type" value="Genomic_DNA"/>
</dbReference>
<evidence type="ECO:0000313" key="1">
    <source>
        <dbReference type="EMBL" id="KAJ4725069.1"/>
    </source>
</evidence>
<keyword evidence="2" id="KW-1185">Reference proteome</keyword>
<name>A0ACC1YPW4_MELAZ</name>